<dbReference type="EMBL" id="JAROKS010000004">
    <property type="protein sequence ID" value="KAK1803886.1"/>
    <property type="molecule type" value="Genomic_DNA"/>
</dbReference>
<keyword evidence="2" id="KW-1185">Reference proteome</keyword>
<accession>A0AAD8ZRC0</accession>
<dbReference type="AlphaFoldDB" id="A0AAD8ZRC0"/>
<evidence type="ECO:0000313" key="2">
    <source>
        <dbReference type="Proteomes" id="UP001239994"/>
    </source>
</evidence>
<protein>
    <submittedName>
        <fullName evidence="1">Uncharacterized protein</fullName>
    </submittedName>
</protein>
<reference evidence="1" key="1">
    <citation type="submission" date="2023-03" db="EMBL/GenBank/DDBJ databases">
        <title>Electrophorus voltai genome.</title>
        <authorList>
            <person name="Bian C."/>
        </authorList>
    </citation>
    <scope>NUCLEOTIDE SEQUENCE</scope>
    <source>
        <strain evidence="1">CB-2022</strain>
        <tissue evidence="1">Muscle</tissue>
    </source>
</reference>
<evidence type="ECO:0000313" key="1">
    <source>
        <dbReference type="EMBL" id="KAK1803886.1"/>
    </source>
</evidence>
<dbReference type="Proteomes" id="UP001239994">
    <property type="component" value="Unassembled WGS sequence"/>
</dbReference>
<organism evidence="1 2">
    <name type="scientific">Electrophorus voltai</name>
    <dbReference type="NCBI Taxonomy" id="2609070"/>
    <lineage>
        <taxon>Eukaryota</taxon>
        <taxon>Metazoa</taxon>
        <taxon>Chordata</taxon>
        <taxon>Craniata</taxon>
        <taxon>Vertebrata</taxon>
        <taxon>Euteleostomi</taxon>
        <taxon>Actinopterygii</taxon>
        <taxon>Neopterygii</taxon>
        <taxon>Teleostei</taxon>
        <taxon>Ostariophysi</taxon>
        <taxon>Gymnotiformes</taxon>
        <taxon>Gymnotoidei</taxon>
        <taxon>Gymnotidae</taxon>
        <taxon>Electrophorus</taxon>
    </lineage>
</organism>
<comment type="caution">
    <text evidence="1">The sequence shown here is derived from an EMBL/GenBank/DDBJ whole genome shotgun (WGS) entry which is preliminary data.</text>
</comment>
<gene>
    <name evidence="1" type="ORF">P4O66_003830</name>
</gene>
<proteinExistence type="predicted"/>
<name>A0AAD8ZRC0_9TELE</name>
<sequence>MIDGRVGFNRKLAAKYEGPYTDMSHINEVTYHVGLLRNSLLWAFWAFHVSALKPVVEGPLSKEVSPSGAPPPPLMVERGLAYKFYSSCILGYL</sequence>